<evidence type="ECO:0000313" key="2">
    <source>
        <dbReference type="EMBL" id="CBI82906.1"/>
    </source>
</evidence>
<keyword evidence="1" id="KW-0812">Transmembrane</keyword>
<feature type="transmembrane region" description="Helical" evidence="1">
    <location>
        <begin position="12"/>
        <end position="31"/>
    </location>
</feature>
<dbReference type="EMBL" id="FN645524">
    <property type="protein sequence ID" value="CBI82906.1"/>
    <property type="molecule type" value="Genomic_DNA"/>
</dbReference>
<name>E6Z1B8_BARSR</name>
<dbReference type="AlphaFoldDB" id="E6Z1B8"/>
<keyword evidence="1" id="KW-0472">Membrane</keyword>
<keyword evidence="1" id="KW-1133">Transmembrane helix</keyword>
<organism evidence="2">
    <name type="scientific">Bartonella schoenbuchensis (strain DSM 13525 / NCTC 13165 / R1)</name>
    <dbReference type="NCBI Taxonomy" id="687861"/>
    <lineage>
        <taxon>Bacteria</taxon>
        <taxon>Pseudomonadati</taxon>
        <taxon>Pseudomonadota</taxon>
        <taxon>Alphaproteobacteria</taxon>
        <taxon>Hyphomicrobiales</taxon>
        <taxon>Bartonellaceae</taxon>
        <taxon>Bartonella</taxon>
    </lineage>
</organism>
<gene>
    <name evidence="2" type="ORF">BARSC_190179</name>
</gene>
<proteinExistence type="predicted"/>
<evidence type="ECO:0000256" key="1">
    <source>
        <dbReference type="SAM" id="Phobius"/>
    </source>
</evidence>
<protein>
    <submittedName>
        <fullName evidence="2">Uncharacterized protein</fullName>
    </submittedName>
</protein>
<reference evidence="2" key="1">
    <citation type="journal article" date="2011" name="PLoS Genet.">
        <title>Parallel evolution of a type IV secretion system in radiating lineages of the host-restricted bacterial pathogen Bartonella.</title>
        <authorList>
            <person name="Engel P."/>
            <person name="Salzburger W."/>
            <person name="Liesch M."/>
            <person name="Chang C.C."/>
            <person name="Maruyama S."/>
            <person name="Lanz C."/>
            <person name="Calteau A."/>
            <person name="Lajus A."/>
            <person name="Medigue C."/>
            <person name="Schuster S.C."/>
            <person name="Dehio C."/>
        </authorList>
    </citation>
    <scope>NUCLEOTIDE SEQUENCE</scope>
    <source>
        <strain evidence="2">R1</strain>
    </source>
</reference>
<sequence>MRVIMFFNNAISYSLFVILVICPPFAMIGTFPSCHDYCENPYFKV</sequence>
<accession>E6Z1B8</accession>